<dbReference type="SUPFAM" id="SSF55821">
    <property type="entry name" value="YrdC/RibB"/>
    <property type="match status" value="1"/>
</dbReference>
<dbReference type="GO" id="GO:0000049">
    <property type="term" value="F:tRNA binding"/>
    <property type="evidence" value="ECO:0007669"/>
    <property type="project" value="TreeGrafter"/>
</dbReference>
<dbReference type="PROSITE" id="PS51163">
    <property type="entry name" value="YRDC"/>
    <property type="match status" value="1"/>
</dbReference>
<dbReference type="GO" id="GO:0006450">
    <property type="term" value="P:regulation of translational fidelity"/>
    <property type="evidence" value="ECO:0007669"/>
    <property type="project" value="TreeGrafter"/>
</dbReference>
<dbReference type="PANTHER" id="PTHR17490">
    <property type="entry name" value="SUA5"/>
    <property type="match status" value="1"/>
</dbReference>
<reference evidence="13 14" key="1">
    <citation type="submission" date="2018-05" db="EMBL/GenBank/DDBJ databases">
        <title>genome sequencing of Nitrosopumilus sp. NM25.</title>
        <authorList>
            <person name="Mori K."/>
            <person name="Nakagawa T."/>
        </authorList>
    </citation>
    <scope>NUCLEOTIDE SEQUENCE [LARGE SCALE GENOMIC DNA]</scope>
    <source>
        <strain evidence="13 14">NM25</strain>
    </source>
</reference>
<comment type="caution">
    <text evidence="13">The sequence shown here is derived from an EMBL/GenBank/DDBJ whole genome shotgun (WGS) entry which is preliminary data.</text>
</comment>
<dbReference type="GO" id="GO:0005737">
    <property type="term" value="C:cytoplasm"/>
    <property type="evidence" value="ECO:0007669"/>
    <property type="project" value="UniProtKB-SubCell"/>
</dbReference>
<keyword evidence="14" id="KW-1185">Reference proteome</keyword>
<dbReference type="AlphaFoldDB" id="A0A2S2KRL1"/>
<dbReference type="GeneID" id="76208555"/>
<name>A0A2S2KRL1_9ARCH</name>
<protein>
    <recommendedName>
        <fullName evidence="10">L-threonylcarbamoyladenylate synthase</fullName>
        <ecNumber evidence="3">2.7.7.87</ecNumber>
    </recommendedName>
    <alternativeName>
        <fullName evidence="10">L-threonylcarbamoyladenylate synthase</fullName>
    </alternativeName>
</protein>
<keyword evidence="5" id="KW-0808">Transferase</keyword>
<dbReference type="Pfam" id="PF01300">
    <property type="entry name" value="Sua5_yciO_yrdC"/>
    <property type="match status" value="1"/>
</dbReference>
<dbReference type="GO" id="GO:0061710">
    <property type="term" value="F:L-threonylcarbamoyladenylate synthase"/>
    <property type="evidence" value="ECO:0007669"/>
    <property type="project" value="UniProtKB-EC"/>
</dbReference>
<dbReference type="PANTHER" id="PTHR17490:SF16">
    <property type="entry name" value="THREONYLCARBAMOYL-AMP SYNTHASE"/>
    <property type="match status" value="1"/>
</dbReference>
<dbReference type="OrthoDB" id="39992at2157"/>
<evidence type="ECO:0000256" key="3">
    <source>
        <dbReference type="ARBA" id="ARBA00012584"/>
    </source>
</evidence>
<dbReference type="GO" id="GO:0008033">
    <property type="term" value="P:tRNA processing"/>
    <property type="evidence" value="ECO:0007669"/>
    <property type="project" value="UniProtKB-KW"/>
</dbReference>
<proteinExistence type="inferred from homology"/>
<comment type="similarity">
    <text evidence="2">Belongs to the SUA5 family.</text>
</comment>
<dbReference type="InterPro" id="IPR006070">
    <property type="entry name" value="Sua5-like_dom"/>
</dbReference>
<comment type="subcellular location">
    <subcellularLocation>
        <location evidence="1">Cytoplasm</location>
    </subcellularLocation>
</comment>
<dbReference type="GO" id="GO:0003725">
    <property type="term" value="F:double-stranded RNA binding"/>
    <property type="evidence" value="ECO:0007669"/>
    <property type="project" value="InterPro"/>
</dbReference>
<keyword evidence="4" id="KW-0963">Cytoplasm</keyword>
<keyword evidence="7" id="KW-0548">Nucleotidyltransferase</keyword>
<keyword evidence="8" id="KW-0547">Nucleotide-binding</keyword>
<evidence type="ECO:0000259" key="12">
    <source>
        <dbReference type="PROSITE" id="PS51163"/>
    </source>
</evidence>
<dbReference type="Gene3D" id="3.90.870.10">
    <property type="entry name" value="DHBP synthase"/>
    <property type="match status" value="1"/>
</dbReference>
<evidence type="ECO:0000313" key="13">
    <source>
        <dbReference type="EMBL" id="GBH34312.1"/>
    </source>
</evidence>
<feature type="domain" description="YrdC-like" evidence="12">
    <location>
        <begin position="7"/>
        <end position="190"/>
    </location>
</feature>
<dbReference type="Proteomes" id="UP000245829">
    <property type="component" value="Unassembled WGS sequence"/>
</dbReference>
<keyword evidence="6" id="KW-0819">tRNA processing</keyword>
<dbReference type="InterPro" id="IPR017945">
    <property type="entry name" value="DHBP_synth_RibB-like_a/b_dom"/>
</dbReference>
<keyword evidence="9" id="KW-0067">ATP-binding</keyword>
<dbReference type="NCBIfam" id="TIGR00057">
    <property type="entry name" value="L-threonylcarbamoyladenylate synthase"/>
    <property type="match status" value="1"/>
</dbReference>
<evidence type="ECO:0000256" key="7">
    <source>
        <dbReference type="ARBA" id="ARBA00022695"/>
    </source>
</evidence>
<dbReference type="RefSeq" id="WP_109876952.1">
    <property type="nucleotide sequence ID" value="NZ_AP026695.1"/>
</dbReference>
<sequence length="198" mass="22214">MKVKCDQDGIKRAVEIINRGGIIVYPTDTVYGIGCDPYNGEAVKKIYDIKSRNISKSLPVLTYSINTAKKIVFLDEFTEKIVEKFWPGPLTIVSKLIDEDLKKTLSLNDKIAIRVPKHDCILKILKECKFLVGTSANISGHPSFTNPDECFRSIENYDIFVDGGTITSKAESTIIEIENEKIKIIREGSLSKEDILEV</sequence>
<evidence type="ECO:0000256" key="1">
    <source>
        <dbReference type="ARBA" id="ARBA00004496"/>
    </source>
</evidence>
<comment type="catalytic activity">
    <reaction evidence="11">
        <text>L-threonine + hydrogencarbonate + ATP = L-threonylcarbamoyladenylate + diphosphate + H2O</text>
        <dbReference type="Rhea" id="RHEA:36407"/>
        <dbReference type="ChEBI" id="CHEBI:15377"/>
        <dbReference type="ChEBI" id="CHEBI:17544"/>
        <dbReference type="ChEBI" id="CHEBI:30616"/>
        <dbReference type="ChEBI" id="CHEBI:33019"/>
        <dbReference type="ChEBI" id="CHEBI:57926"/>
        <dbReference type="ChEBI" id="CHEBI:73682"/>
        <dbReference type="EC" id="2.7.7.87"/>
    </reaction>
</comment>
<accession>A0A2S2KRL1</accession>
<organism evidence="13 14">
    <name type="scientific">Nitrosopumilus zosterae</name>
    <dbReference type="NCBI Taxonomy" id="718286"/>
    <lineage>
        <taxon>Archaea</taxon>
        <taxon>Nitrososphaerota</taxon>
        <taxon>Nitrososphaeria</taxon>
        <taxon>Nitrosopumilales</taxon>
        <taxon>Nitrosopumilaceae</taxon>
        <taxon>Nitrosopumilus</taxon>
    </lineage>
</organism>
<evidence type="ECO:0000256" key="4">
    <source>
        <dbReference type="ARBA" id="ARBA00022490"/>
    </source>
</evidence>
<dbReference type="GO" id="GO:0005524">
    <property type="term" value="F:ATP binding"/>
    <property type="evidence" value="ECO:0007669"/>
    <property type="project" value="UniProtKB-KW"/>
</dbReference>
<evidence type="ECO:0000256" key="8">
    <source>
        <dbReference type="ARBA" id="ARBA00022741"/>
    </source>
</evidence>
<evidence type="ECO:0000256" key="2">
    <source>
        <dbReference type="ARBA" id="ARBA00007663"/>
    </source>
</evidence>
<evidence type="ECO:0000256" key="6">
    <source>
        <dbReference type="ARBA" id="ARBA00022694"/>
    </source>
</evidence>
<gene>
    <name evidence="13" type="ORF">NZNM25_11030</name>
</gene>
<dbReference type="EC" id="2.7.7.87" evidence="3"/>
<evidence type="ECO:0000256" key="11">
    <source>
        <dbReference type="ARBA" id="ARBA00048366"/>
    </source>
</evidence>
<evidence type="ECO:0000256" key="9">
    <source>
        <dbReference type="ARBA" id="ARBA00022840"/>
    </source>
</evidence>
<evidence type="ECO:0000313" key="14">
    <source>
        <dbReference type="Proteomes" id="UP000245829"/>
    </source>
</evidence>
<dbReference type="InterPro" id="IPR050156">
    <property type="entry name" value="TC-AMP_synthase_SUA5"/>
</dbReference>
<evidence type="ECO:0000256" key="5">
    <source>
        <dbReference type="ARBA" id="ARBA00022679"/>
    </source>
</evidence>
<dbReference type="EMBL" id="BGKI01000006">
    <property type="protein sequence ID" value="GBH34312.1"/>
    <property type="molecule type" value="Genomic_DNA"/>
</dbReference>
<evidence type="ECO:0000256" key="10">
    <source>
        <dbReference type="ARBA" id="ARBA00029774"/>
    </source>
</evidence>